<evidence type="ECO:0000313" key="9">
    <source>
        <dbReference type="Proteomes" id="UP000593566"/>
    </source>
</evidence>
<dbReference type="InterPro" id="IPR000719">
    <property type="entry name" value="Prot_kinase_dom"/>
</dbReference>
<feature type="compositionally biased region" description="Basic and acidic residues" evidence="6">
    <location>
        <begin position="415"/>
        <end position="428"/>
    </location>
</feature>
<dbReference type="GO" id="GO:0005524">
    <property type="term" value="F:ATP binding"/>
    <property type="evidence" value="ECO:0007669"/>
    <property type="project" value="UniProtKB-KW"/>
</dbReference>
<keyword evidence="9" id="KW-1185">Reference proteome</keyword>
<evidence type="ECO:0000256" key="6">
    <source>
        <dbReference type="SAM" id="MobiDB-lite"/>
    </source>
</evidence>
<sequence>MVLGKRGREPEQSDWGAQGRLRSRPKPNPPNVQLPSEQPKQRGKPRRLRLIPPTLQNQTGPSRAESTDPGSSHSETSTCYSQDVTNYDVDRGVEAAGTPQAGDIECWGKQKGAAEFIRSQSGLETSWVGIRPLGKGGCGIAGLWELRGDDGQRYGRFRQHLPEPFLWDTFYHLVEAATAMRNGSKRDKWDFEIVHRDLKPGNVFLGEENEDKGFPFYPVAKTGDFGLAVMTSAKDPSNPSRYRGPGTQGYLAPEQVNDDTPKEEQDKLSSYTNVWAIGATMLELLTLYAHLDYINDPEYNDAGRIRVIETNKEPEYSQDLRDLIKACIEPKPLERIKLEDLRARIKSYHDCIIREYRQSSNDWRARYESDSLLYYARNEINNMPTGEWEPYKAISPSKPEDVKFPDHAWPVVFPRFDDGPEAGGKKGGDGNGDAGKEGGGIKGLKGGLPDGAPDGGTDGSSGDSLSPPPSDPQPPTPFHFPAPQAPAGQPAPRMLRNGRIFGYF</sequence>
<proteinExistence type="predicted"/>
<dbReference type="EMBL" id="JACCJB010000008">
    <property type="protein sequence ID" value="KAF6224777.1"/>
    <property type="molecule type" value="Genomic_DNA"/>
</dbReference>
<evidence type="ECO:0000256" key="1">
    <source>
        <dbReference type="ARBA" id="ARBA00012513"/>
    </source>
</evidence>
<dbReference type="InterPro" id="IPR008271">
    <property type="entry name" value="Ser/Thr_kinase_AS"/>
</dbReference>
<dbReference type="GeneID" id="59338363"/>
<dbReference type="InterPro" id="IPR050660">
    <property type="entry name" value="NEK_Ser/Thr_kinase"/>
</dbReference>
<dbReference type="SMART" id="SM00220">
    <property type="entry name" value="S_TKc"/>
    <property type="match status" value="1"/>
</dbReference>
<feature type="domain" description="Protein kinase" evidence="7">
    <location>
        <begin position="1"/>
        <end position="352"/>
    </location>
</feature>
<feature type="compositionally biased region" description="Gly residues" evidence="6">
    <location>
        <begin position="429"/>
        <end position="459"/>
    </location>
</feature>
<keyword evidence="2" id="KW-0808">Transferase</keyword>
<organism evidence="8 9">
    <name type="scientific">Letharia lupina</name>
    <dbReference type="NCBI Taxonomy" id="560253"/>
    <lineage>
        <taxon>Eukaryota</taxon>
        <taxon>Fungi</taxon>
        <taxon>Dikarya</taxon>
        <taxon>Ascomycota</taxon>
        <taxon>Pezizomycotina</taxon>
        <taxon>Lecanoromycetes</taxon>
        <taxon>OSLEUM clade</taxon>
        <taxon>Lecanoromycetidae</taxon>
        <taxon>Lecanorales</taxon>
        <taxon>Lecanorineae</taxon>
        <taxon>Parmeliaceae</taxon>
        <taxon>Letharia</taxon>
    </lineage>
</organism>
<feature type="region of interest" description="Disordered" evidence="6">
    <location>
        <begin position="1"/>
        <end position="80"/>
    </location>
</feature>
<evidence type="ECO:0000259" key="7">
    <source>
        <dbReference type="PROSITE" id="PS50011"/>
    </source>
</evidence>
<dbReference type="SUPFAM" id="SSF56112">
    <property type="entry name" value="Protein kinase-like (PK-like)"/>
    <property type="match status" value="1"/>
</dbReference>
<dbReference type="Proteomes" id="UP000593566">
    <property type="component" value="Unassembled WGS sequence"/>
</dbReference>
<evidence type="ECO:0000313" key="8">
    <source>
        <dbReference type="EMBL" id="KAF6224777.1"/>
    </source>
</evidence>
<evidence type="ECO:0000256" key="4">
    <source>
        <dbReference type="ARBA" id="ARBA00022777"/>
    </source>
</evidence>
<dbReference type="InterPro" id="IPR011009">
    <property type="entry name" value="Kinase-like_dom_sf"/>
</dbReference>
<comment type="caution">
    <text evidence="8">The sequence shown here is derived from an EMBL/GenBank/DDBJ whole genome shotgun (WGS) entry which is preliminary data.</text>
</comment>
<keyword evidence="5" id="KW-0067">ATP-binding</keyword>
<evidence type="ECO:0000256" key="3">
    <source>
        <dbReference type="ARBA" id="ARBA00022741"/>
    </source>
</evidence>
<accession>A0A8H6CJP7</accession>
<keyword evidence="4" id="KW-0418">Kinase</keyword>
<name>A0A8H6CJP7_9LECA</name>
<dbReference type="PROSITE" id="PS00108">
    <property type="entry name" value="PROTEIN_KINASE_ST"/>
    <property type="match status" value="1"/>
</dbReference>
<dbReference type="GO" id="GO:0004674">
    <property type="term" value="F:protein serine/threonine kinase activity"/>
    <property type="evidence" value="ECO:0007669"/>
    <property type="project" value="UniProtKB-EC"/>
</dbReference>
<feature type="compositionally biased region" description="Basic and acidic residues" evidence="6">
    <location>
        <begin position="1"/>
        <end position="11"/>
    </location>
</feature>
<feature type="compositionally biased region" description="Pro residues" evidence="6">
    <location>
        <begin position="466"/>
        <end position="484"/>
    </location>
</feature>
<dbReference type="Gene3D" id="1.10.510.10">
    <property type="entry name" value="Transferase(Phosphotransferase) domain 1"/>
    <property type="match status" value="1"/>
</dbReference>
<dbReference type="EC" id="2.7.11.1" evidence="1"/>
<evidence type="ECO:0000256" key="5">
    <source>
        <dbReference type="ARBA" id="ARBA00022840"/>
    </source>
</evidence>
<dbReference type="PANTHER" id="PTHR43671">
    <property type="entry name" value="SERINE/THREONINE-PROTEIN KINASE NEK"/>
    <property type="match status" value="1"/>
</dbReference>
<feature type="compositionally biased region" description="Polar residues" evidence="6">
    <location>
        <begin position="68"/>
        <end position="80"/>
    </location>
</feature>
<dbReference type="PANTHER" id="PTHR43671:SF13">
    <property type="entry name" value="SERINE_THREONINE-PROTEIN KINASE NEK2"/>
    <property type="match status" value="1"/>
</dbReference>
<gene>
    <name evidence="8" type="ORF">HO133_009971</name>
</gene>
<reference evidence="8 9" key="1">
    <citation type="journal article" date="2020" name="Genomics">
        <title>Complete, high-quality genomes from long-read metagenomic sequencing of two wolf lichen thalli reveals enigmatic genome architecture.</title>
        <authorList>
            <person name="McKenzie S.K."/>
            <person name="Walston R.F."/>
            <person name="Allen J.L."/>
        </authorList>
    </citation>
    <scope>NUCLEOTIDE SEQUENCE [LARGE SCALE GENOMIC DNA]</scope>
    <source>
        <strain evidence="8">WasteWater1</strain>
    </source>
</reference>
<feature type="region of interest" description="Disordered" evidence="6">
    <location>
        <begin position="234"/>
        <end position="265"/>
    </location>
</feature>
<protein>
    <recommendedName>
        <fullName evidence="1">non-specific serine/threonine protein kinase</fullName>
        <ecNumber evidence="1">2.7.11.1</ecNumber>
    </recommendedName>
</protein>
<feature type="region of interest" description="Disordered" evidence="6">
    <location>
        <begin position="413"/>
        <end position="504"/>
    </location>
</feature>
<evidence type="ECO:0000256" key="2">
    <source>
        <dbReference type="ARBA" id="ARBA00022679"/>
    </source>
</evidence>
<dbReference type="RefSeq" id="XP_037153644.1">
    <property type="nucleotide sequence ID" value="XM_037300827.1"/>
</dbReference>
<dbReference type="AlphaFoldDB" id="A0A8H6CJP7"/>
<keyword evidence="3" id="KW-0547">Nucleotide-binding</keyword>
<dbReference type="Pfam" id="PF00069">
    <property type="entry name" value="Pkinase"/>
    <property type="match status" value="1"/>
</dbReference>
<dbReference type="PROSITE" id="PS50011">
    <property type="entry name" value="PROTEIN_KINASE_DOM"/>
    <property type="match status" value="1"/>
</dbReference>